<dbReference type="PANTHER" id="PTHR28027:SF1">
    <property type="entry name" value="CAMP INDEPENDENT REGULATORY PROTEIN (AFU_ORTHOLOGUE AFUA_3G09640)"/>
    <property type="match status" value="1"/>
</dbReference>
<feature type="region of interest" description="Disordered" evidence="1">
    <location>
        <begin position="383"/>
        <end position="419"/>
    </location>
</feature>
<evidence type="ECO:0000313" key="2">
    <source>
        <dbReference type="EMBL" id="POR31545.1"/>
    </source>
</evidence>
<organism evidence="2 3">
    <name type="scientific">Tolypocladium paradoxum</name>
    <dbReference type="NCBI Taxonomy" id="94208"/>
    <lineage>
        <taxon>Eukaryota</taxon>
        <taxon>Fungi</taxon>
        <taxon>Dikarya</taxon>
        <taxon>Ascomycota</taxon>
        <taxon>Pezizomycotina</taxon>
        <taxon>Sordariomycetes</taxon>
        <taxon>Hypocreomycetidae</taxon>
        <taxon>Hypocreales</taxon>
        <taxon>Ophiocordycipitaceae</taxon>
        <taxon>Tolypocladium</taxon>
    </lineage>
</organism>
<feature type="compositionally biased region" description="Polar residues" evidence="1">
    <location>
        <begin position="113"/>
        <end position="128"/>
    </location>
</feature>
<protein>
    <submittedName>
        <fullName evidence="2">cAMP-independent regulatory protein pac2</fullName>
    </submittedName>
</protein>
<dbReference type="GO" id="GO:0003677">
    <property type="term" value="F:DNA binding"/>
    <property type="evidence" value="ECO:0007669"/>
    <property type="project" value="TreeGrafter"/>
</dbReference>
<dbReference type="OrthoDB" id="5572844at2759"/>
<dbReference type="AlphaFoldDB" id="A0A2S4KN03"/>
<dbReference type="Pfam" id="PF09729">
    <property type="entry name" value="Gti1_Pac2"/>
    <property type="match status" value="2"/>
</dbReference>
<sequence>MTHYVPAVSLLPSYSVCNLNLASPSSRTNCLCPRIGHQTLAARRRRRYAEARKGIESADNAAPPAPRCRVAQPQRALGCRPSRTPRWASSMHLGAPVGTDRWHRQATKACPDLTNTKPRPQTPKTLSTRPSPRSMPPPFSALRRRLVHHSVTHGSSVPLAVTRFAFTPTLIRSFPLHLHLCDAQSRLTLLCQQLITTSCKRHTLNCARLDATRANPDQSYTEASQPPRQSSSCESRPSSTKPRLTQRRISLHSDSCAHRVSSTWANSTRAQPSHLVLAAEDVLREQVRGKSFKTEAICSDKMETYHGYVRTPGDAIKLFEACRLGLLPRVQRRLSEKERQSIRSGSVFVWDEREAGMRRWTDGKSWSASRVSGSFLTYREMEGKRGGGFGSGRRGAGKTPDSGRGSDEDHDDGEPEGYRYKADGLMKQSFSITTSTGQHLHLISYYSRPQPGQPDLPQPSSDPSLRGIVPPKGMYPESSMGETNQTPALTRAPMQQPYMIAPHHGHAHHQQPYAPHYAQPAYGWPPSPASTPPYGHYTPAPYPPQVHHLPPPHASQPPQAYSQCHYTQAPYERASLPPLHGSKPATLPPYPGHPASHGPSPPRPHDSPQQKDLQAAAQAVVGDVHLIIGSARGSHGPLPTLNAHAAMATPPTRNLSVSPPRMSHADGPGPLANGGHRSSLSALLHPTPSCSEANSAKPGSRGSGSSSPRANGATAEAGGVSVDARALRMLDRKFCI</sequence>
<feature type="compositionally biased region" description="Pro residues" evidence="1">
    <location>
        <begin position="540"/>
        <end position="555"/>
    </location>
</feature>
<feature type="region of interest" description="Disordered" evidence="1">
    <location>
        <begin position="650"/>
        <end position="719"/>
    </location>
</feature>
<name>A0A2S4KN03_9HYPO</name>
<feature type="region of interest" description="Disordered" evidence="1">
    <location>
        <begin position="535"/>
        <end position="616"/>
    </location>
</feature>
<feature type="region of interest" description="Disordered" evidence="1">
    <location>
        <begin position="215"/>
        <end position="247"/>
    </location>
</feature>
<feature type="compositionally biased region" description="Polar residues" evidence="1">
    <location>
        <begin position="556"/>
        <end position="566"/>
    </location>
</feature>
<reference evidence="2 3" key="1">
    <citation type="submission" date="2018-01" db="EMBL/GenBank/DDBJ databases">
        <title>Harnessing the power of phylogenomics to disentangle the directionality and signatures of interkingdom host jumping in the parasitic fungal genus Tolypocladium.</title>
        <authorList>
            <person name="Quandt C.A."/>
            <person name="Patterson W."/>
            <person name="Spatafora J.W."/>
        </authorList>
    </citation>
    <scope>NUCLEOTIDE SEQUENCE [LARGE SCALE GENOMIC DNA]</scope>
    <source>
        <strain evidence="2 3">NRBC 100945</strain>
    </source>
</reference>
<dbReference type="InterPro" id="IPR018608">
    <property type="entry name" value="Gti1/Pac2"/>
</dbReference>
<proteinExistence type="predicted"/>
<dbReference type="Proteomes" id="UP000237481">
    <property type="component" value="Unassembled WGS sequence"/>
</dbReference>
<feature type="region of interest" description="Disordered" evidence="1">
    <location>
        <begin position="51"/>
        <end position="90"/>
    </location>
</feature>
<feature type="compositionally biased region" description="Low complexity" evidence="1">
    <location>
        <begin position="698"/>
        <end position="709"/>
    </location>
</feature>
<feature type="region of interest" description="Disordered" evidence="1">
    <location>
        <begin position="446"/>
        <end position="483"/>
    </location>
</feature>
<accession>A0A2S4KN03</accession>
<feature type="region of interest" description="Disordered" evidence="1">
    <location>
        <begin position="108"/>
        <end position="139"/>
    </location>
</feature>
<comment type="caution">
    <text evidence="2">The sequence shown here is derived from an EMBL/GenBank/DDBJ whole genome shotgun (WGS) entry which is preliminary data.</text>
</comment>
<feature type="compositionally biased region" description="Low complexity" evidence="1">
    <location>
        <begin position="224"/>
        <end position="239"/>
    </location>
</feature>
<dbReference type="PANTHER" id="PTHR28027">
    <property type="entry name" value="TRANSCRIPTIONAL REGULATOR MIT1"/>
    <property type="match status" value="1"/>
</dbReference>
<evidence type="ECO:0000256" key="1">
    <source>
        <dbReference type="SAM" id="MobiDB-lite"/>
    </source>
</evidence>
<keyword evidence="3" id="KW-1185">Reference proteome</keyword>
<evidence type="ECO:0000313" key="3">
    <source>
        <dbReference type="Proteomes" id="UP000237481"/>
    </source>
</evidence>
<dbReference type="EMBL" id="PKSG01001029">
    <property type="protein sequence ID" value="POR31545.1"/>
    <property type="molecule type" value="Genomic_DNA"/>
</dbReference>
<gene>
    <name evidence="2" type="ORF">TPAR_08210</name>
</gene>